<dbReference type="AlphaFoldDB" id="A0A7W8DNL1"/>
<keyword evidence="2" id="KW-1185">Reference proteome</keyword>
<organism evidence="1 2">
    <name type="scientific">Prosthecobacter dejongeii</name>
    <dbReference type="NCBI Taxonomy" id="48465"/>
    <lineage>
        <taxon>Bacteria</taxon>
        <taxon>Pseudomonadati</taxon>
        <taxon>Verrucomicrobiota</taxon>
        <taxon>Verrucomicrobiia</taxon>
        <taxon>Verrucomicrobiales</taxon>
        <taxon>Verrucomicrobiaceae</taxon>
        <taxon>Prosthecobacter</taxon>
    </lineage>
</organism>
<proteinExistence type="predicted"/>
<name>A0A7W8DNL1_9BACT</name>
<evidence type="ECO:0000313" key="1">
    <source>
        <dbReference type="EMBL" id="MBB5036498.1"/>
    </source>
</evidence>
<gene>
    <name evidence="1" type="ORF">HNQ64_000732</name>
</gene>
<dbReference type="RefSeq" id="WP_184205431.1">
    <property type="nucleotide sequence ID" value="NZ_JACHIF010000001.1"/>
</dbReference>
<dbReference type="Proteomes" id="UP000534294">
    <property type="component" value="Unassembled WGS sequence"/>
</dbReference>
<accession>A0A7W8DNL1</accession>
<sequence length="76" mass="8453">MNAEHDLSILANFLRRMVPDVEGHDMGDPPAELIPRLDAFAAGKADAKERSALALLLKEHPEYLRYLGRAIRSRAA</sequence>
<dbReference type="EMBL" id="JACHIF010000001">
    <property type="protein sequence ID" value="MBB5036498.1"/>
    <property type="molecule type" value="Genomic_DNA"/>
</dbReference>
<comment type="caution">
    <text evidence="1">The sequence shown here is derived from an EMBL/GenBank/DDBJ whole genome shotgun (WGS) entry which is preliminary data.</text>
</comment>
<evidence type="ECO:0000313" key="2">
    <source>
        <dbReference type="Proteomes" id="UP000534294"/>
    </source>
</evidence>
<reference evidence="1 2" key="1">
    <citation type="submission" date="2020-08" db="EMBL/GenBank/DDBJ databases">
        <title>Genomic Encyclopedia of Type Strains, Phase IV (KMG-IV): sequencing the most valuable type-strain genomes for metagenomic binning, comparative biology and taxonomic classification.</title>
        <authorList>
            <person name="Goeker M."/>
        </authorList>
    </citation>
    <scope>NUCLEOTIDE SEQUENCE [LARGE SCALE GENOMIC DNA]</scope>
    <source>
        <strain evidence="1 2">DSM 12251</strain>
    </source>
</reference>
<protein>
    <submittedName>
        <fullName evidence="1">Uncharacterized protein</fullName>
    </submittedName>
</protein>